<dbReference type="EMBL" id="DF157104">
    <property type="protein sequence ID" value="GAB67732.1"/>
    <property type="molecule type" value="Genomic_DNA"/>
</dbReference>
<dbReference type="CDD" id="cd07961">
    <property type="entry name" value="Anticodon_Ia_Ile_ABEc"/>
    <property type="match status" value="1"/>
</dbReference>
<dbReference type="SUPFAM" id="SSF50677">
    <property type="entry name" value="ValRS/IleRS/LeuRS editing domain"/>
    <property type="match status" value="1"/>
</dbReference>
<name>K6VEP4_PLACD</name>
<dbReference type="RefSeq" id="XP_004223679.1">
    <property type="nucleotide sequence ID" value="XM_004223631.1"/>
</dbReference>
<dbReference type="InterPro" id="IPR002301">
    <property type="entry name" value="Ile-tRNA-ligase"/>
</dbReference>
<dbReference type="GO" id="GO:0006428">
    <property type="term" value="P:isoleucyl-tRNA aminoacylation"/>
    <property type="evidence" value="ECO:0007669"/>
    <property type="project" value="InterPro"/>
</dbReference>
<keyword evidence="14" id="KW-1185">Reference proteome</keyword>
<dbReference type="InterPro" id="IPR001412">
    <property type="entry name" value="aa-tRNA-synth_I_CS"/>
</dbReference>
<dbReference type="InterPro" id="IPR009008">
    <property type="entry name" value="Val/Leu/Ile-tRNA-synth_edit"/>
</dbReference>
<evidence type="ECO:0000259" key="11">
    <source>
        <dbReference type="Pfam" id="PF00133"/>
    </source>
</evidence>
<keyword evidence="6 10" id="KW-0648">Protein biosynthesis</keyword>
<dbReference type="SUPFAM" id="SSF47323">
    <property type="entry name" value="Anticodon-binding domain of a subclass of class I aminoacyl-tRNA synthetases"/>
    <property type="match status" value="1"/>
</dbReference>
<dbReference type="InterPro" id="IPR009080">
    <property type="entry name" value="tRNAsynth_Ia_anticodon-bd"/>
</dbReference>
<dbReference type="FunFam" id="3.40.50.620:FF:000023">
    <property type="entry name" value="Isoleucyl-tRNA synthetase,cytoplasmic"/>
    <property type="match status" value="1"/>
</dbReference>
<dbReference type="KEGG" id="pcy:PCYB_122980"/>
<dbReference type="GO" id="GO:0005524">
    <property type="term" value="F:ATP binding"/>
    <property type="evidence" value="ECO:0007669"/>
    <property type="project" value="UniProtKB-KW"/>
</dbReference>
<dbReference type="PRINTS" id="PR00984">
    <property type="entry name" value="TRNASYNTHILE"/>
</dbReference>
<dbReference type="InterPro" id="IPR002300">
    <property type="entry name" value="aa-tRNA-synth_Ia"/>
</dbReference>
<dbReference type="FunFam" id="1.10.730.10:FF:000004">
    <property type="entry name" value="Isoleucyl-tRNA synthetase, cytoplasmic"/>
    <property type="match status" value="1"/>
</dbReference>
<dbReference type="AlphaFoldDB" id="K6VEP4"/>
<evidence type="ECO:0000256" key="1">
    <source>
        <dbReference type="ARBA" id="ARBA00005594"/>
    </source>
</evidence>
<evidence type="ECO:0000256" key="5">
    <source>
        <dbReference type="ARBA" id="ARBA00022840"/>
    </source>
</evidence>
<evidence type="ECO:0000256" key="10">
    <source>
        <dbReference type="RuleBase" id="RU363035"/>
    </source>
</evidence>
<dbReference type="GO" id="GO:0000049">
    <property type="term" value="F:tRNA binding"/>
    <property type="evidence" value="ECO:0007669"/>
    <property type="project" value="InterPro"/>
</dbReference>
<protein>
    <recommendedName>
        <fullName evidence="2">isoleucine--tRNA ligase</fullName>
        <ecNumber evidence="2">6.1.1.5</ecNumber>
    </recommendedName>
    <alternativeName>
        <fullName evidence="8">Isoleucyl-tRNA synthetase</fullName>
    </alternativeName>
</protein>
<evidence type="ECO:0000259" key="12">
    <source>
        <dbReference type="Pfam" id="PF08264"/>
    </source>
</evidence>
<evidence type="ECO:0000256" key="6">
    <source>
        <dbReference type="ARBA" id="ARBA00022917"/>
    </source>
</evidence>
<dbReference type="GO" id="GO:0004822">
    <property type="term" value="F:isoleucine-tRNA ligase activity"/>
    <property type="evidence" value="ECO:0007669"/>
    <property type="project" value="UniProtKB-EC"/>
</dbReference>
<evidence type="ECO:0000313" key="13">
    <source>
        <dbReference type="EMBL" id="GAB67732.1"/>
    </source>
</evidence>
<comment type="similarity">
    <text evidence="1 10">Belongs to the class-I aminoacyl-tRNA synthetase family.</text>
</comment>
<comment type="catalytic activity">
    <reaction evidence="9">
        <text>tRNA(Ile) + L-isoleucine + ATP = L-isoleucyl-tRNA(Ile) + AMP + diphosphate</text>
        <dbReference type="Rhea" id="RHEA:11060"/>
        <dbReference type="Rhea" id="RHEA-COMP:9666"/>
        <dbReference type="Rhea" id="RHEA-COMP:9695"/>
        <dbReference type="ChEBI" id="CHEBI:30616"/>
        <dbReference type="ChEBI" id="CHEBI:33019"/>
        <dbReference type="ChEBI" id="CHEBI:58045"/>
        <dbReference type="ChEBI" id="CHEBI:78442"/>
        <dbReference type="ChEBI" id="CHEBI:78528"/>
        <dbReference type="ChEBI" id="CHEBI:456215"/>
        <dbReference type="EC" id="6.1.1.5"/>
    </reaction>
</comment>
<organism evidence="13 14">
    <name type="scientific">Plasmodium cynomolgi (strain B)</name>
    <dbReference type="NCBI Taxonomy" id="1120755"/>
    <lineage>
        <taxon>Eukaryota</taxon>
        <taxon>Sar</taxon>
        <taxon>Alveolata</taxon>
        <taxon>Apicomplexa</taxon>
        <taxon>Aconoidasida</taxon>
        <taxon>Haemosporida</taxon>
        <taxon>Plasmodiidae</taxon>
        <taxon>Plasmodium</taxon>
        <taxon>Plasmodium (Plasmodium)</taxon>
    </lineage>
</organism>
<keyword evidence="7 10" id="KW-0030">Aminoacyl-tRNA synthetase</keyword>
<accession>K6VEP4</accession>
<dbReference type="OrthoDB" id="1706657at2759"/>
<dbReference type="GeneID" id="14694105"/>
<feature type="domain" description="Methionyl/Valyl/Leucyl/Isoleucyl-tRNA synthetase anticodon-binding" evidence="12">
    <location>
        <begin position="695"/>
        <end position="870"/>
    </location>
</feature>
<keyword evidence="4 10" id="KW-0547">Nucleotide-binding</keyword>
<reference evidence="13 14" key="1">
    <citation type="journal article" date="2012" name="Nat. Genet.">
        <title>Plasmodium cynomolgi genome sequences provide insight into Plasmodium vivax and the monkey malaria clade.</title>
        <authorList>
            <person name="Tachibana S."/>
            <person name="Sullivan S.A."/>
            <person name="Kawai S."/>
            <person name="Nakamura S."/>
            <person name="Kim H.R."/>
            <person name="Goto N."/>
            <person name="Arisue N."/>
            <person name="Palacpac N.M.Q."/>
            <person name="Honma H."/>
            <person name="Yagi M."/>
            <person name="Tougan T."/>
            <person name="Katakai Y."/>
            <person name="Kaneko O."/>
            <person name="Mita T."/>
            <person name="Kita K."/>
            <person name="Yasutomi Y."/>
            <person name="Sutton P.L."/>
            <person name="Shakhbatyan R."/>
            <person name="Horii T."/>
            <person name="Yasunaga T."/>
            <person name="Barnwell J.W."/>
            <person name="Escalante A.A."/>
            <person name="Carlton J.M."/>
            <person name="Tanabe K."/>
        </authorList>
    </citation>
    <scope>NUCLEOTIDE SEQUENCE [LARGE SCALE GENOMIC DNA]</scope>
    <source>
        <strain evidence="13 14">B</strain>
    </source>
</reference>
<dbReference type="PROSITE" id="PS00178">
    <property type="entry name" value="AA_TRNA_LIGASE_I"/>
    <property type="match status" value="1"/>
</dbReference>
<dbReference type="PhylomeDB" id="K6VEP4"/>
<evidence type="ECO:0000256" key="8">
    <source>
        <dbReference type="ARBA" id="ARBA00032665"/>
    </source>
</evidence>
<feature type="domain" description="Aminoacyl-tRNA synthetase class Ia" evidence="11">
    <location>
        <begin position="48"/>
        <end position="664"/>
    </location>
</feature>
<dbReference type="EC" id="6.1.1.5" evidence="2"/>
<evidence type="ECO:0000256" key="7">
    <source>
        <dbReference type="ARBA" id="ARBA00023146"/>
    </source>
</evidence>
<dbReference type="Pfam" id="PF00133">
    <property type="entry name" value="tRNA-synt_1"/>
    <property type="match status" value="1"/>
</dbReference>
<dbReference type="Proteomes" id="UP000006319">
    <property type="component" value="Chromosome 12"/>
</dbReference>
<evidence type="ECO:0000256" key="9">
    <source>
        <dbReference type="ARBA" id="ARBA00048359"/>
    </source>
</evidence>
<evidence type="ECO:0000256" key="2">
    <source>
        <dbReference type="ARBA" id="ARBA00013165"/>
    </source>
</evidence>
<dbReference type="InterPro" id="IPR033709">
    <property type="entry name" value="Anticodon_Ile_ABEc"/>
</dbReference>
<gene>
    <name evidence="13" type="ORF">PCYB_122980</name>
</gene>
<dbReference type="Pfam" id="PF08264">
    <property type="entry name" value="Anticodon_1"/>
    <property type="match status" value="1"/>
</dbReference>
<dbReference type="Gene3D" id="3.90.740.10">
    <property type="entry name" value="Valyl/Leucyl/Isoleucyl-tRNA synthetase, editing domain"/>
    <property type="match status" value="1"/>
</dbReference>
<dbReference type="InterPro" id="IPR023586">
    <property type="entry name" value="Ile-tRNA-ligase_type2"/>
</dbReference>
<dbReference type="GO" id="GO:0002161">
    <property type="term" value="F:aminoacyl-tRNA deacylase activity"/>
    <property type="evidence" value="ECO:0007669"/>
    <property type="project" value="InterPro"/>
</dbReference>
<dbReference type="InterPro" id="IPR013155">
    <property type="entry name" value="M/V/L/I-tRNA-synth_anticd-bd"/>
</dbReference>
<dbReference type="VEuPathDB" id="PlasmoDB:PCYB_122980"/>
<proteinExistence type="inferred from homology"/>
<keyword evidence="5 10" id="KW-0067">ATP-binding</keyword>
<dbReference type="Gene3D" id="1.10.730.10">
    <property type="entry name" value="Isoleucyl-tRNA Synthetase, Domain 1"/>
    <property type="match status" value="1"/>
</dbReference>
<evidence type="ECO:0000313" key="14">
    <source>
        <dbReference type="Proteomes" id="UP000006319"/>
    </source>
</evidence>
<dbReference type="PANTHER" id="PTHR42780">
    <property type="entry name" value="SOLEUCYL-TRNA SYNTHETASE"/>
    <property type="match status" value="1"/>
</dbReference>
<dbReference type="InterPro" id="IPR014729">
    <property type="entry name" value="Rossmann-like_a/b/a_fold"/>
</dbReference>
<dbReference type="NCBIfam" id="TIGR00392">
    <property type="entry name" value="ileS"/>
    <property type="match status" value="1"/>
</dbReference>
<dbReference type="Gene3D" id="3.40.50.620">
    <property type="entry name" value="HUPs"/>
    <property type="match status" value="2"/>
</dbReference>
<keyword evidence="3 10" id="KW-0436">Ligase</keyword>
<dbReference type="PANTHER" id="PTHR42780:SF1">
    <property type="entry name" value="ISOLEUCINE--TRNA LIGASE, CYTOPLASMIC"/>
    <property type="match status" value="1"/>
</dbReference>
<dbReference type="eggNOG" id="KOG0434">
    <property type="taxonomic scope" value="Eukaryota"/>
</dbReference>
<sequence length="1089" mass="126031">MEGASSMMEGASSMMEGASSMMEGASSTYVTFEGVSENPNIVEEEHKVLSYWKNIDAFNTSNQLAKNKKAFIFYDGPPFATGLPHYGHLLAGIIKDCVTRYHYQCGFSVERKFGWDCHGLPIEYEIEKENNINKKEDIFKMGIDVYNEKCRSIVLKYSNEWVKTVERIGRWIDFKNDYKTMDVTFMETVWWVFSQLYKRNYVYKSFKVMPYSCKCNTPISNFELNLNYKDTPDPSIIVGFVLLSDFPAVEEEECQVEEVKKLLGEKLAVLYDQKREHCPEGESATGEAAGGAAASGAAGAAGGVCPPAQSEILAWTTTPWTLPSNLALCVNENFTYLRIHHVKSNRVVILGEFRLEWVMKELKWNVEDVKVLNRFKGKYLKGLRYKPLFSYFYDKHGFKERAYKILADDFVTDDAGTGIVHCAPTYGEDDFRVCKNNGVIDPEKSIFIDPIDANGYFTSEVEMVQNLYIKEADNVIKKFLKNENRLLSNNTIVHSYPFCWRSDTPLIYRAIPAWFIRVSNSTKELVKNNETTYWIPYHIKEKKFHNWIRDAKDWCISRNRYWGTPIPIWADEKMETVVCVESISHLKELSGVKDVNDLHRHFIDNIEIENPKGKDHPKLKRISEVFDCWFESGSMPYAKVHYPFSTKKEKFDNIFPADFIAEGFFSQEVTRYECLKKKQFFFEEGWVHKNDNIMDRWIFSCIQKLTKLVHVEMKAYKLYNVLPKLLQFIENLTNWYIRLNRDRMRGTLGEENCLQSLCTTYKTLYLFTVLMAPFTPFITEYIYQQLRRVVRSAADKGASSQRGAADKGASSQTGGADQSVHFLMLPQVDENYAIDYEIIELIEKMKTVILLGRVLRERRKVPSKKPLKKITILHPTKEYFEKFDQIMHYIKEELNVLHVDCSHDTSCIEFTAVPNYKTLGNKLGPNLKTIQNKIKNMDTKSIKQYQVEGKITFEGVTLEGDDILVQMKPTVQEKNTDMISNESVTIFIDFTTDQQLENMANARELCNHVQKMRKNLSLNQNSPVKMYFYIADETLRSNMVSEMAYIRKCLRRELHVLPSQADYEGLSGKMHDEEIVLAGCPVRLVFAQA</sequence>
<dbReference type="Pfam" id="PF19302">
    <property type="entry name" value="DUF5915"/>
    <property type="match status" value="1"/>
</dbReference>
<dbReference type="SUPFAM" id="SSF52374">
    <property type="entry name" value="Nucleotidylyl transferase"/>
    <property type="match status" value="1"/>
</dbReference>
<evidence type="ECO:0000256" key="4">
    <source>
        <dbReference type="ARBA" id="ARBA00022741"/>
    </source>
</evidence>
<dbReference type="OMA" id="EIIVIHK"/>
<evidence type="ECO:0000256" key="3">
    <source>
        <dbReference type="ARBA" id="ARBA00022598"/>
    </source>
</evidence>